<evidence type="ECO:0000313" key="7">
    <source>
        <dbReference type="Proteomes" id="UP000037778"/>
    </source>
</evidence>
<dbReference type="Pfam" id="PF21191">
    <property type="entry name" value="CvfB_1st"/>
    <property type="match status" value="1"/>
</dbReference>
<gene>
    <name evidence="6" type="ORF">RZ71_07310</name>
</gene>
<comment type="caution">
    <text evidence="6">The sequence shown here is derived from an EMBL/GenBank/DDBJ whole genome shotgun (WGS) entry which is preliminary data.</text>
</comment>
<evidence type="ECO:0000259" key="3">
    <source>
        <dbReference type="Pfam" id="PF17783"/>
    </source>
</evidence>
<dbReference type="Gene3D" id="2.40.50.140">
    <property type="entry name" value="Nucleic acid-binding proteins"/>
    <property type="match status" value="2"/>
</dbReference>
<dbReference type="RefSeq" id="WP_053791806.1">
    <property type="nucleotide sequence ID" value="NZ_JXCY01000006.1"/>
</dbReference>
<dbReference type="InterPro" id="IPR014464">
    <property type="entry name" value="CvfB_fam"/>
</dbReference>
<organism evidence="6 7">
    <name type="scientific">Apilactobacillus kunkeei</name>
    <dbReference type="NCBI Taxonomy" id="148814"/>
    <lineage>
        <taxon>Bacteria</taxon>
        <taxon>Bacillati</taxon>
        <taxon>Bacillota</taxon>
        <taxon>Bacilli</taxon>
        <taxon>Lactobacillales</taxon>
        <taxon>Lactobacillaceae</taxon>
        <taxon>Apilactobacillus</taxon>
    </lineage>
</organism>
<feature type="domain" description="Conserved virulence factor B first S1" evidence="2">
    <location>
        <begin position="5"/>
        <end position="62"/>
    </location>
</feature>
<dbReference type="InterPro" id="IPR036388">
    <property type="entry name" value="WH-like_DNA-bd_sf"/>
</dbReference>
<dbReference type="EMBL" id="JXCY01000006">
    <property type="protein sequence ID" value="KOY76281.1"/>
    <property type="molecule type" value="Genomic_DNA"/>
</dbReference>
<reference evidence="6 7" key="1">
    <citation type="journal article" date="2015" name="Genome Biol. Evol.">
        <title>Functionally Structured Genomes in Lactobacillus kunkeei Colonizing the Honey Crop and Food Products of Honeybees and Stingless Bees.</title>
        <authorList>
            <person name="Tamarit D."/>
            <person name="Ellegaard K.M."/>
            <person name="Wikander J."/>
            <person name="Olofsson T."/>
            <person name="Vasquez A."/>
            <person name="Andersson S.G."/>
        </authorList>
    </citation>
    <scope>NUCLEOTIDE SEQUENCE [LARGE SCALE GENOMIC DNA]</scope>
    <source>
        <strain evidence="6 7">LAko</strain>
    </source>
</reference>
<feature type="domain" description="Conserved virulence factor B-like winged helix" evidence="3">
    <location>
        <begin position="227"/>
        <end position="283"/>
    </location>
</feature>
<name>A0A0M9DBU6_9LACO</name>
<dbReference type="InterPro" id="IPR040764">
    <property type="entry name" value="CvfB_WH"/>
</dbReference>
<dbReference type="PIRSF" id="PIRSF012524">
    <property type="entry name" value="YitL_S1"/>
    <property type="match status" value="1"/>
</dbReference>
<dbReference type="Proteomes" id="UP000037778">
    <property type="component" value="Unassembled WGS sequence"/>
</dbReference>
<dbReference type="Pfam" id="PF21543">
    <property type="entry name" value="CvfB_2nd"/>
    <property type="match status" value="1"/>
</dbReference>
<accession>A0A0M9DBU6</accession>
<evidence type="ECO:0000256" key="1">
    <source>
        <dbReference type="PIRNR" id="PIRNR012524"/>
    </source>
</evidence>
<evidence type="ECO:0000259" key="2">
    <source>
        <dbReference type="Pfam" id="PF13509"/>
    </source>
</evidence>
<dbReference type="Pfam" id="PF13509">
    <property type="entry name" value="S1_2"/>
    <property type="match status" value="1"/>
</dbReference>
<feature type="domain" description="Conserved virulence factor B second S1" evidence="4">
    <location>
        <begin position="73"/>
        <end position="134"/>
    </location>
</feature>
<dbReference type="InterPro" id="IPR012340">
    <property type="entry name" value="NA-bd_OB-fold"/>
</dbReference>
<evidence type="ECO:0000313" key="6">
    <source>
        <dbReference type="EMBL" id="KOY76281.1"/>
    </source>
</evidence>
<evidence type="ECO:0000259" key="5">
    <source>
        <dbReference type="Pfam" id="PF21543"/>
    </source>
</evidence>
<dbReference type="Pfam" id="PF17783">
    <property type="entry name" value="WHD_CvfB"/>
    <property type="match status" value="1"/>
</dbReference>
<evidence type="ECO:0000259" key="4">
    <source>
        <dbReference type="Pfam" id="PF21191"/>
    </source>
</evidence>
<dbReference type="PANTHER" id="PTHR37296:SF1">
    <property type="entry name" value="CONSERVED VIRULENCE FACTOR B"/>
    <property type="match status" value="1"/>
</dbReference>
<dbReference type="Gene3D" id="2.40.50.330">
    <property type="match status" value="1"/>
</dbReference>
<feature type="domain" description="Conserved virulence factor B third S1" evidence="5">
    <location>
        <begin position="141"/>
        <end position="215"/>
    </location>
</feature>
<dbReference type="InterPro" id="IPR048587">
    <property type="entry name" value="CvfB_S1_3rd"/>
</dbReference>
<dbReference type="AlphaFoldDB" id="A0A0M9DBU6"/>
<comment type="similarity">
    <text evidence="1">Belongs to the CvfB family.</text>
</comment>
<sequence length="294" mass="33416">MNNFLGRVVSGKVTDENDKNYFVQIEGTTFLLDKDEILKPLKIGCNFKGFAYENENHKMQITRNIPDVQVDHYAFGTVVQSKYGLGIFVDIGLPNKDIAVSIDDLPELTKLWPQHGDKVMIALKIDKKDRIWGELADEEIFKSISIPANPKLKNRNMKATTYRLKLAGTRVITDDYRLGFIHPSEREMEPRLGQQVDVRVIGILRDGTLNLSMKPRAYEAISDDSKMIFAVLKRSEDGKISYTDKSTPEDIKAFFGISKGQFKRAVGNLLKNRLIEQKDGEMLLTEKGKETDIE</sequence>
<dbReference type="PATRIC" id="fig|148814.8.peg.779"/>
<dbReference type="InterPro" id="IPR039566">
    <property type="entry name" value="CvfB_S1_st"/>
</dbReference>
<protein>
    <submittedName>
        <fullName evidence="6">Putative conserved virulence factor B</fullName>
    </submittedName>
</protein>
<proteinExistence type="inferred from homology"/>
<dbReference type="Gene3D" id="1.10.10.10">
    <property type="entry name" value="Winged helix-like DNA-binding domain superfamily/Winged helix DNA-binding domain"/>
    <property type="match status" value="1"/>
</dbReference>
<dbReference type="InterPro" id="IPR048588">
    <property type="entry name" value="CvfB_S1_2nd"/>
</dbReference>
<dbReference type="PANTHER" id="PTHR37296">
    <property type="entry name" value="CONSERVED VIRULENCE FACTOR B"/>
    <property type="match status" value="1"/>
</dbReference>
<keyword evidence="7" id="KW-1185">Reference proteome</keyword>